<accession>A0A6P7GEA7</accession>
<dbReference type="SUPFAM" id="SSF57567">
    <property type="entry name" value="Serine protease inhibitors"/>
    <property type="match status" value="1"/>
</dbReference>
<organism evidence="2">
    <name type="scientific">Diabrotica virgifera virgifera</name>
    <name type="common">western corn rootworm</name>
    <dbReference type="NCBI Taxonomy" id="50390"/>
    <lineage>
        <taxon>Eukaryota</taxon>
        <taxon>Metazoa</taxon>
        <taxon>Ecdysozoa</taxon>
        <taxon>Arthropoda</taxon>
        <taxon>Hexapoda</taxon>
        <taxon>Insecta</taxon>
        <taxon>Pterygota</taxon>
        <taxon>Neoptera</taxon>
        <taxon>Endopterygota</taxon>
        <taxon>Coleoptera</taxon>
        <taxon>Polyphaga</taxon>
        <taxon>Cucujiformia</taxon>
        <taxon>Chrysomeloidea</taxon>
        <taxon>Chrysomelidae</taxon>
        <taxon>Galerucinae</taxon>
        <taxon>Diabroticina</taxon>
        <taxon>Diabroticites</taxon>
        <taxon>Diabrotica</taxon>
    </lineage>
</organism>
<dbReference type="RefSeq" id="XP_028143278.1">
    <property type="nucleotide sequence ID" value="XM_028287477.1"/>
</dbReference>
<protein>
    <submittedName>
        <fullName evidence="2">Cysteine-rich venom protein 1-like isoform X2</fullName>
    </submittedName>
</protein>
<gene>
    <name evidence="2" type="primary">LOC114337089</name>
</gene>
<dbReference type="Gene3D" id="2.10.25.10">
    <property type="entry name" value="Laminin"/>
    <property type="match status" value="1"/>
</dbReference>
<sequence length="90" mass="9791">MKYIVLVFLICYLSGCYSAQIGEIGKLECKPNEVEACRPCPCPEPTCQIPKPKCPTDVACLQACFPYCACAKGFLRDSSTGTCVPDKNCN</sequence>
<proteinExistence type="predicted"/>
<reference evidence="2" key="1">
    <citation type="submission" date="2025-08" db="UniProtKB">
        <authorList>
            <consortium name="RefSeq"/>
        </authorList>
    </citation>
    <scope>IDENTIFICATION</scope>
    <source>
        <tissue evidence="2">Whole insect</tissue>
    </source>
</reference>
<keyword evidence="1" id="KW-0732">Signal</keyword>
<evidence type="ECO:0000313" key="2">
    <source>
        <dbReference type="RefSeq" id="XP_028143278.1"/>
    </source>
</evidence>
<dbReference type="AlphaFoldDB" id="A0A6P7GEA7"/>
<name>A0A6P7GEA7_DIAVI</name>
<feature type="chain" id="PRO_5028333625" evidence="1">
    <location>
        <begin position="19"/>
        <end position="90"/>
    </location>
</feature>
<evidence type="ECO:0000256" key="1">
    <source>
        <dbReference type="SAM" id="SignalP"/>
    </source>
</evidence>
<dbReference type="InterPro" id="IPR036084">
    <property type="entry name" value="Ser_inhib-like_sf"/>
</dbReference>
<feature type="signal peptide" evidence="1">
    <location>
        <begin position="1"/>
        <end position="18"/>
    </location>
</feature>